<dbReference type="PANTHER" id="PTHR42085:SF8">
    <property type="entry name" value="F-BOX DOMAIN-CONTAINING PROTEIN"/>
    <property type="match status" value="1"/>
</dbReference>
<dbReference type="PANTHER" id="PTHR42085">
    <property type="entry name" value="F-BOX DOMAIN-CONTAINING PROTEIN"/>
    <property type="match status" value="1"/>
</dbReference>
<dbReference type="KEGG" id="pno:SNOG_10112"/>
<dbReference type="InterPro" id="IPR056632">
    <property type="entry name" value="DUF7730"/>
</dbReference>
<dbReference type="OMA" id="DSFALYS"/>
<name>A0A7U2FDM0_PHANO</name>
<evidence type="ECO:0000313" key="2">
    <source>
        <dbReference type="EMBL" id="QRD03330.1"/>
    </source>
</evidence>
<dbReference type="Pfam" id="PF24864">
    <property type="entry name" value="DUF7730"/>
    <property type="match status" value="1"/>
</dbReference>
<dbReference type="AlphaFoldDB" id="A0A7U2FDM0"/>
<gene>
    <name evidence="2" type="ORF">JI435_101120</name>
</gene>
<keyword evidence="3" id="KW-1185">Reference proteome</keyword>
<dbReference type="InterPro" id="IPR038883">
    <property type="entry name" value="AN11006-like"/>
</dbReference>
<dbReference type="Proteomes" id="UP000663193">
    <property type="component" value="Chromosome 15"/>
</dbReference>
<accession>A0A7U2FDM0</accession>
<sequence>MSDVAVNEETFASGRYSKRKRTQVTYHMDELDVSDTESDLESVPAKKRKAVAPKKLPKSKIFPFLQLPAEIRNMIYGYTLEDPSGINLVASFRHRRRTVERISPGLMSQIAGGYYSRSRSQYYIDRNDTADPVELVPSLLAVSKQVYHEGRDVLYNNEFRFADTTVLYHFMLNISPAGAKQLKHLRIMSFNYSRGMTAYNNACFAVLGQATNLKTLHIDQVSGRSGHSRGAAAKFYRDAFPWLEAVGAAKGKFDAGVELLQIDPDVFDHVYWRCRGAQRNISPEDKHAEFMTALRKLLQAQQKRVMGVLGKRGKKA</sequence>
<evidence type="ECO:0000259" key="1">
    <source>
        <dbReference type="Pfam" id="PF24864"/>
    </source>
</evidence>
<evidence type="ECO:0000313" key="3">
    <source>
        <dbReference type="Proteomes" id="UP000663193"/>
    </source>
</evidence>
<dbReference type="VEuPathDB" id="FungiDB:JI435_101120"/>
<proteinExistence type="predicted"/>
<feature type="domain" description="DUF7730" evidence="1">
    <location>
        <begin position="64"/>
        <end position="188"/>
    </location>
</feature>
<dbReference type="EMBL" id="CP069037">
    <property type="protein sequence ID" value="QRD03330.1"/>
    <property type="molecule type" value="Genomic_DNA"/>
</dbReference>
<protein>
    <recommendedName>
        <fullName evidence="1">DUF7730 domain-containing protein</fullName>
    </recommendedName>
</protein>
<dbReference type="OrthoDB" id="5397846at2759"/>
<dbReference type="RefSeq" id="XP_001800394.1">
    <property type="nucleotide sequence ID" value="XM_001800342.1"/>
</dbReference>
<organism evidence="2 3">
    <name type="scientific">Phaeosphaeria nodorum (strain SN15 / ATCC MYA-4574 / FGSC 10173)</name>
    <name type="common">Glume blotch fungus</name>
    <name type="synonym">Parastagonospora nodorum</name>
    <dbReference type="NCBI Taxonomy" id="321614"/>
    <lineage>
        <taxon>Eukaryota</taxon>
        <taxon>Fungi</taxon>
        <taxon>Dikarya</taxon>
        <taxon>Ascomycota</taxon>
        <taxon>Pezizomycotina</taxon>
        <taxon>Dothideomycetes</taxon>
        <taxon>Pleosporomycetidae</taxon>
        <taxon>Pleosporales</taxon>
        <taxon>Pleosporineae</taxon>
        <taxon>Phaeosphaeriaceae</taxon>
        <taxon>Parastagonospora</taxon>
    </lineage>
</organism>
<reference evidence="3" key="1">
    <citation type="journal article" date="2021" name="BMC Genomics">
        <title>Chromosome-level genome assembly and manually-curated proteome of model necrotroph Parastagonospora nodorum Sn15 reveals a genome-wide trove of candidate effector homologs, and redundancy of virulence-related functions within an accessory chromosome.</title>
        <authorList>
            <person name="Bertazzoni S."/>
            <person name="Jones D.A.B."/>
            <person name="Phan H.T."/>
            <person name="Tan K.-C."/>
            <person name="Hane J.K."/>
        </authorList>
    </citation>
    <scope>NUCLEOTIDE SEQUENCE [LARGE SCALE GENOMIC DNA]</scope>
    <source>
        <strain evidence="3">SN15 / ATCC MYA-4574 / FGSC 10173)</strain>
    </source>
</reference>